<dbReference type="Pfam" id="PF09630">
    <property type="entry name" value="DUF2024"/>
    <property type="match status" value="1"/>
</dbReference>
<organism evidence="1">
    <name type="scientific">marine metagenome</name>
    <dbReference type="NCBI Taxonomy" id="408172"/>
    <lineage>
        <taxon>unclassified sequences</taxon>
        <taxon>metagenomes</taxon>
        <taxon>ecological metagenomes</taxon>
    </lineage>
</organism>
<dbReference type="AlphaFoldDB" id="A0A382V344"/>
<dbReference type="Gene3D" id="3.10.510.10">
    <property type="entry name" value="NE1680-like"/>
    <property type="match status" value="1"/>
</dbReference>
<dbReference type="InterPro" id="IPR018592">
    <property type="entry name" value="DUF2024"/>
</dbReference>
<gene>
    <name evidence="1" type="ORF">METZ01_LOCUS393155</name>
</gene>
<dbReference type="EMBL" id="UINC01148429">
    <property type="protein sequence ID" value="SVD40301.1"/>
    <property type="molecule type" value="Genomic_DNA"/>
</dbReference>
<sequence>MAMEIYVYDTYVKAKDGHTMHFDVYSGVRDDAKAVEQAKQWLETIGEGDAVITSKECQFCHSQGAPPQVENEIKEKGFFIYKMEGCP</sequence>
<accession>A0A382V344</accession>
<evidence type="ECO:0000313" key="1">
    <source>
        <dbReference type="EMBL" id="SVD40301.1"/>
    </source>
</evidence>
<proteinExistence type="predicted"/>
<dbReference type="SUPFAM" id="SSF160766">
    <property type="entry name" value="NE1680-like"/>
    <property type="match status" value="1"/>
</dbReference>
<dbReference type="InterPro" id="IPR023122">
    <property type="entry name" value="NE1680-like_sf"/>
</dbReference>
<evidence type="ECO:0008006" key="2">
    <source>
        <dbReference type="Google" id="ProtNLM"/>
    </source>
</evidence>
<protein>
    <recommendedName>
        <fullName evidence="2">DUF2024 domain-containing protein</fullName>
    </recommendedName>
</protein>
<name>A0A382V344_9ZZZZ</name>
<reference evidence="1" key="1">
    <citation type="submission" date="2018-05" db="EMBL/GenBank/DDBJ databases">
        <authorList>
            <person name="Lanie J.A."/>
            <person name="Ng W.-L."/>
            <person name="Kazmierczak K.M."/>
            <person name="Andrzejewski T.M."/>
            <person name="Davidsen T.M."/>
            <person name="Wayne K.J."/>
            <person name="Tettelin H."/>
            <person name="Glass J.I."/>
            <person name="Rusch D."/>
            <person name="Podicherti R."/>
            <person name="Tsui H.-C.T."/>
            <person name="Winkler M.E."/>
        </authorList>
    </citation>
    <scope>NUCLEOTIDE SEQUENCE</scope>
</reference>